<dbReference type="GO" id="GO:0046872">
    <property type="term" value="F:metal ion binding"/>
    <property type="evidence" value="ECO:0007669"/>
    <property type="project" value="UniProtKB-KW"/>
</dbReference>
<proteinExistence type="predicted"/>
<dbReference type="Proteomes" id="UP000436088">
    <property type="component" value="Unassembled WGS sequence"/>
</dbReference>
<feature type="domain" description="Lipoxygenase" evidence="4">
    <location>
        <begin position="189"/>
        <end position="254"/>
    </location>
</feature>
<evidence type="ECO:0000313" key="6">
    <source>
        <dbReference type="Proteomes" id="UP000436088"/>
    </source>
</evidence>
<dbReference type="EMBL" id="VEPZ02001007">
    <property type="protein sequence ID" value="KAE8702660.1"/>
    <property type="molecule type" value="Genomic_DNA"/>
</dbReference>
<evidence type="ECO:0000313" key="5">
    <source>
        <dbReference type="EMBL" id="KAE8702660.1"/>
    </source>
</evidence>
<dbReference type="Pfam" id="PF00305">
    <property type="entry name" value="Lipoxygenase"/>
    <property type="match status" value="1"/>
</dbReference>
<keyword evidence="1" id="KW-0479">Metal-binding</keyword>
<dbReference type="GO" id="GO:0016702">
    <property type="term" value="F:oxidoreductase activity, acting on single donors with incorporation of molecular oxygen, incorporation of two atoms of oxygen"/>
    <property type="evidence" value="ECO:0007669"/>
    <property type="project" value="InterPro"/>
</dbReference>
<evidence type="ECO:0000256" key="3">
    <source>
        <dbReference type="ARBA" id="ARBA00023002"/>
    </source>
</evidence>
<dbReference type="InterPro" id="IPR000907">
    <property type="entry name" value="LipOase"/>
</dbReference>
<gene>
    <name evidence="5" type="ORF">F3Y22_tig00110482pilonHSYRG00586</name>
</gene>
<evidence type="ECO:0000259" key="4">
    <source>
        <dbReference type="PROSITE" id="PS51393"/>
    </source>
</evidence>
<keyword evidence="2" id="KW-0223">Dioxygenase</keyword>
<reference evidence="5" key="1">
    <citation type="submission" date="2019-09" db="EMBL/GenBank/DDBJ databases">
        <title>Draft genome information of white flower Hibiscus syriacus.</title>
        <authorList>
            <person name="Kim Y.-M."/>
        </authorList>
    </citation>
    <scope>NUCLEOTIDE SEQUENCE [LARGE SCALE GENOMIC DNA]</scope>
    <source>
        <strain evidence="5">YM2019G1</strain>
    </source>
</reference>
<evidence type="ECO:0000256" key="1">
    <source>
        <dbReference type="ARBA" id="ARBA00022723"/>
    </source>
</evidence>
<dbReference type="SUPFAM" id="SSF48484">
    <property type="entry name" value="Lipoxigenase"/>
    <property type="match status" value="1"/>
</dbReference>
<protein>
    <recommendedName>
        <fullName evidence="4">Lipoxygenase domain-containing protein</fullName>
    </recommendedName>
</protein>
<comment type="caution">
    <text evidence="5">The sequence shown here is derived from an EMBL/GenBank/DDBJ whole genome shotgun (WGS) entry which is preliminary data.</text>
</comment>
<name>A0A6A3ADS9_HIBSY</name>
<sequence>MLLCHYTLDTQPPVQLKSLHLLLQHEIHGKEKIKIGLVNINSNEEIEYKLPGSVVSTVHDRFDRVRRGTKWEDVFPAQNSSHPTPCLEIPMPPLEDYDDLDVVVVKLLCKGKTGRSGRRMCLGFKLICAVCGDLLRKVDDHWVYKPELRRLKLTVLMPRGSCGLAKLLSHMVKQKSCQVIHRMKFIWGKETEWTSDEKPVAAFDEFGERLSGIEERIVEMNNDKLLKNRVGQVNVPYTLLYPSSEGGLRQGNSKQCLNLRLLFKFF</sequence>
<dbReference type="PANTHER" id="PTHR11771">
    <property type="entry name" value="LIPOXYGENASE"/>
    <property type="match status" value="1"/>
</dbReference>
<dbReference type="GO" id="GO:0034440">
    <property type="term" value="P:lipid oxidation"/>
    <property type="evidence" value="ECO:0007669"/>
    <property type="project" value="InterPro"/>
</dbReference>
<dbReference type="Gene3D" id="1.20.245.10">
    <property type="entry name" value="Lipoxygenase-1, Domain 5"/>
    <property type="match status" value="1"/>
</dbReference>
<keyword evidence="3" id="KW-0560">Oxidoreductase</keyword>
<dbReference type="AlphaFoldDB" id="A0A6A3ADS9"/>
<dbReference type="InterPro" id="IPR013819">
    <property type="entry name" value="LipOase_C"/>
</dbReference>
<dbReference type="InterPro" id="IPR036226">
    <property type="entry name" value="LipOase_C_sf"/>
</dbReference>
<accession>A0A6A3ADS9</accession>
<dbReference type="PROSITE" id="PS51393">
    <property type="entry name" value="LIPOXYGENASE_3"/>
    <property type="match status" value="1"/>
</dbReference>
<evidence type="ECO:0000256" key="2">
    <source>
        <dbReference type="ARBA" id="ARBA00022964"/>
    </source>
</evidence>
<organism evidence="5 6">
    <name type="scientific">Hibiscus syriacus</name>
    <name type="common">Rose of Sharon</name>
    <dbReference type="NCBI Taxonomy" id="106335"/>
    <lineage>
        <taxon>Eukaryota</taxon>
        <taxon>Viridiplantae</taxon>
        <taxon>Streptophyta</taxon>
        <taxon>Embryophyta</taxon>
        <taxon>Tracheophyta</taxon>
        <taxon>Spermatophyta</taxon>
        <taxon>Magnoliopsida</taxon>
        <taxon>eudicotyledons</taxon>
        <taxon>Gunneridae</taxon>
        <taxon>Pentapetalae</taxon>
        <taxon>rosids</taxon>
        <taxon>malvids</taxon>
        <taxon>Malvales</taxon>
        <taxon>Malvaceae</taxon>
        <taxon>Malvoideae</taxon>
        <taxon>Hibiscus</taxon>
    </lineage>
</organism>
<keyword evidence="6" id="KW-1185">Reference proteome</keyword>